<feature type="domain" description="Cadherin" evidence="12">
    <location>
        <begin position="148"/>
        <end position="223"/>
    </location>
</feature>
<keyword evidence="6 10" id="KW-0106">Calcium</keyword>
<accession>A0AAR2JAP3</accession>
<dbReference type="PROSITE" id="PS00232">
    <property type="entry name" value="CADHERIN_1"/>
    <property type="match status" value="1"/>
</dbReference>
<evidence type="ECO:0000256" key="2">
    <source>
        <dbReference type="ARBA" id="ARBA00022475"/>
    </source>
</evidence>
<feature type="domain" description="Cadherin" evidence="12">
    <location>
        <begin position="224"/>
        <end position="327"/>
    </location>
</feature>
<evidence type="ECO:0000256" key="8">
    <source>
        <dbReference type="ARBA" id="ARBA00023136"/>
    </source>
</evidence>
<dbReference type="GO" id="GO:0005737">
    <property type="term" value="C:cytoplasm"/>
    <property type="evidence" value="ECO:0007669"/>
    <property type="project" value="UniProtKB-ARBA"/>
</dbReference>
<keyword evidence="2" id="KW-1003">Cell membrane</keyword>
<dbReference type="GO" id="GO:0001764">
    <property type="term" value="P:neuron migration"/>
    <property type="evidence" value="ECO:0007669"/>
    <property type="project" value="UniProtKB-ARBA"/>
</dbReference>
<feature type="domain" description="Cadherin" evidence="12">
    <location>
        <begin position="328"/>
        <end position="439"/>
    </location>
</feature>
<evidence type="ECO:0000256" key="9">
    <source>
        <dbReference type="ARBA" id="ARBA00023180"/>
    </source>
</evidence>
<evidence type="ECO:0000313" key="13">
    <source>
        <dbReference type="Ensembl" id="ENSPNAP00000047309.1"/>
    </source>
</evidence>
<sequence>MLSVHPKKSSCSCLLMLLSFIFIPVVFNICSARSRTVFDSADKRFQVDADGTVTLKRRVTLQECQNMFSVHAWDSKGKRHTVFNHAMFVPQSESRSALPALECPKSSRGLKRQKREWVAPIINILEDERGPFPQFLYQIQSSRAKQFKMVYSISGEGADQDPKGLFTINRNNGSLYVTRPLDREAKDKYVLQAHAEAADGDDREKPMDIIVIVLDKNDNTPIFTQNPFLGTVPEASFMTVTATDADKPNTEYADITYSILSQNPQEPNAAMFTINPVTGVIRVNAAGLDREKYPEYTLEIAAADSYLVGTGTAVITVTDSNDHAPQFEKTSYNVSIPENKVEAVVVKMPVTDGDEPHSPAWRAKFRIINGNNGGFFAVNTGPNEQEGIITTVKPLDFEQNSKFTLLVVAENDVPFAKPLTTSTATVTVNVLDVNEAPVFDPEEKFISTPEDLAVGNIILSCYSDVLRAVHPVCDVGRCAFCSGT</sequence>
<reference evidence="13" key="2">
    <citation type="submission" date="2025-08" db="UniProtKB">
        <authorList>
            <consortium name="Ensembl"/>
        </authorList>
    </citation>
    <scope>IDENTIFICATION</scope>
</reference>
<keyword evidence="5" id="KW-0677">Repeat</keyword>
<keyword evidence="9" id="KW-0325">Glycoprotein</keyword>
<evidence type="ECO:0000256" key="7">
    <source>
        <dbReference type="ARBA" id="ARBA00022889"/>
    </source>
</evidence>
<dbReference type="GO" id="GO:0007156">
    <property type="term" value="P:homophilic cell adhesion via plasma membrane adhesion molecules"/>
    <property type="evidence" value="ECO:0007669"/>
    <property type="project" value="InterPro"/>
</dbReference>
<evidence type="ECO:0000256" key="11">
    <source>
        <dbReference type="SAM" id="SignalP"/>
    </source>
</evidence>
<dbReference type="SUPFAM" id="SSF49313">
    <property type="entry name" value="Cadherin-like"/>
    <property type="match status" value="4"/>
</dbReference>
<dbReference type="GO" id="GO:0042074">
    <property type="term" value="P:cell migration involved in gastrulation"/>
    <property type="evidence" value="ECO:0007669"/>
    <property type="project" value="UniProtKB-ARBA"/>
</dbReference>
<dbReference type="CDD" id="cd11304">
    <property type="entry name" value="Cadherin_repeat"/>
    <property type="match status" value="2"/>
</dbReference>
<evidence type="ECO:0000313" key="14">
    <source>
        <dbReference type="Proteomes" id="UP001501920"/>
    </source>
</evidence>
<evidence type="ECO:0000256" key="10">
    <source>
        <dbReference type="PROSITE-ProRule" id="PRU00043"/>
    </source>
</evidence>
<dbReference type="GO" id="GO:0060027">
    <property type="term" value="P:convergent extension involved in gastrulation"/>
    <property type="evidence" value="ECO:0007669"/>
    <property type="project" value="UniProtKB-ARBA"/>
</dbReference>
<keyword evidence="7" id="KW-0130">Cell adhesion</keyword>
<reference evidence="13" key="3">
    <citation type="submission" date="2025-09" db="UniProtKB">
        <authorList>
            <consortium name="Ensembl"/>
        </authorList>
    </citation>
    <scope>IDENTIFICATION</scope>
</reference>
<reference evidence="13 14" key="1">
    <citation type="submission" date="2020-10" db="EMBL/GenBank/DDBJ databases">
        <title>Pygocentrus nattereri (red-bellied piranha) genome, fPygNat1, primary haplotype.</title>
        <authorList>
            <person name="Myers G."/>
            <person name="Meyer A."/>
            <person name="Karagic N."/>
            <person name="Pippel M."/>
            <person name="Winkler S."/>
            <person name="Tracey A."/>
            <person name="Wood J."/>
            <person name="Formenti G."/>
            <person name="Howe K."/>
            <person name="Fedrigo O."/>
            <person name="Jarvis E.D."/>
        </authorList>
    </citation>
    <scope>NUCLEOTIDE SEQUENCE [LARGE SCALE GENOMIC DNA]</scope>
</reference>
<dbReference type="GO" id="GO:0007043">
    <property type="term" value="P:cell-cell junction assembly"/>
    <property type="evidence" value="ECO:0007669"/>
    <property type="project" value="TreeGrafter"/>
</dbReference>
<dbReference type="PROSITE" id="PS50268">
    <property type="entry name" value="CADHERIN_2"/>
    <property type="match status" value="3"/>
</dbReference>
<dbReference type="GO" id="GO:0016339">
    <property type="term" value="P:calcium-dependent cell-cell adhesion via plasma membrane cell adhesion molecules"/>
    <property type="evidence" value="ECO:0007669"/>
    <property type="project" value="TreeGrafter"/>
</dbReference>
<dbReference type="AlphaFoldDB" id="A0AAR2JAP3"/>
<evidence type="ECO:0000256" key="6">
    <source>
        <dbReference type="ARBA" id="ARBA00022837"/>
    </source>
</evidence>
<protein>
    <recommendedName>
        <fullName evidence="12">Cadherin domain-containing protein</fullName>
    </recommendedName>
</protein>
<comment type="subcellular location">
    <subcellularLocation>
        <location evidence="1">Cell membrane</location>
    </subcellularLocation>
</comment>
<evidence type="ECO:0000256" key="4">
    <source>
        <dbReference type="ARBA" id="ARBA00022729"/>
    </source>
</evidence>
<dbReference type="SMART" id="SM00112">
    <property type="entry name" value="CA"/>
    <property type="match status" value="3"/>
</dbReference>
<dbReference type="Gene3D" id="2.60.40.60">
    <property type="entry name" value="Cadherins"/>
    <property type="match status" value="4"/>
</dbReference>
<evidence type="ECO:0000256" key="5">
    <source>
        <dbReference type="ARBA" id="ARBA00022737"/>
    </source>
</evidence>
<dbReference type="FunFam" id="2.60.40.60:FF:000022">
    <property type="entry name" value="Cadherin 2"/>
    <property type="match status" value="1"/>
</dbReference>
<dbReference type="GO" id="GO:0045296">
    <property type="term" value="F:cadherin binding"/>
    <property type="evidence" value="ECO:0007669"/>
    <property type="project" value="TreeGrafter"/>
</dbReference>
<proteinExistence type="predicted"/>
<dbReference type="GO" id="GO:0007398">
    <property type="term" value="P:ectoderm development"/>
    <property type="evidence" value="ECO:0007669"/>
    <property type="project" value="UniProtKB-ARBA"/>
</dbReference>
<dbReference type="GO" id="GO:0005912">
    <property type="term" value="C:adherens junction"/>
    <property type="evidence" value="ECO:0007669"/>
    <property type="project" value="TreeGrafter"/>
</dbReference>
<dbReference type="GO" id="GO:0008013">
    <property type="term" value="F:beta-catenin binding"/>
    <property type="evidence" value="ECO:0007669"/>
    <property type="project" value="TreeGrafter"/>
</dbReference>
<organism evidence="13 14">
    <name type="scientific">Pygocentrus nattereri</name>
    <name type="common">Red-bellied piranha</name>
    <dbReference type="NCBI Taxonomy" id="42514"/>
    <lineage>
        <taxon>Eukaryota</taxon>
        <taxon>Metazoa</taxon>
        <taxon>Chordata</taxon>
        <taxon>Craniata</taxon>
        <taxon>Vertebrata</taxon>
        <taxon>Euteleostomi</taxon>
        <taxon>Actinopterygii</taxon>
        <taxon>Neopterygii</taxon>
        <taxon>Teleostei</taxon>
        <taxon>Ostariophysi</taxon>
        <taxon>Characiformes</taxon>
        <taxon>Characoidei</taxon>
        <taxon>Pygocentrus</taxon>
    </lineage>
</organism>
<keyword evidence="8" id="KW-0472">Membrane</keyword>
<dbReference type="InterPro" id="IPR039808">
    <property type="entry name" value="Cadherin"/>
</dbReference>
<dbReference type="GO" id="GO:0016342">
    <property type="term" value="C:catenin complex"/>
    <property type="evidence" value="ECO:0007669"/>
    <property type="project" value="TreeGrafter"/>
</dbReference>
<dbReference type="FunFam" id="2.60.40.60:FF:000011">
    <property type="entry name" value="Cadherin 1"/>
    <property type="match status" value="1"/>
</dbReference>
<dbReference type="GO" id="GO:0000902">
    <property type="term" value="P:cell morphogenesis"/>
    <property type="evidence" value="ECO:0007669"/>
    <property type="project" value="TreeGrafter"/>
</dbReference>
<evidence type="ECO:0000256" key="3">
    <source>
        <dbReference type="ARBA" id="ARBA00022723"/>
    </source>
</evidence>
<dbReference type="GO" id="GO:0005509">
    <property type="term" value="F:calcium ion binding"/>
    <property type="evidence" value="ECO:0007669"/>
    <property type="project" value="UniProtKB-UniRule"/>
</dbReference>
<keyword evidence="3" id="KW-0479">Metal-binding</keyword>
<feature type="signal peptide" evidence="11">
    <location>
        <begin position="1"/>
        <end position="28"/>
    </location>
</feature>
<keyword evidence="14" id="KW-1185">Reference proteome</keyword>
<dbReference type="GeneTree" id="ENSGT00940000154848"/>
<dbReference type="SMART" id="SM01055">
    <property type="entry name" value="Cadherin_pro"/>
    <property type="match status" value="1"/>
</dbReference>
<dbReference type="InterPro" id="IPR014868">
    <property type="entry name" value="Cadherin_pro_dom"/>
</dbReference>
<evidence type="ECO:0000256" key="1">
    <source>
        <dbReference type="ARBA" id="ARBA00004236"/>
    </source>
</evidence>
<gene>
    <name evidence="13" type="primary">CDH13</name>
</gene>
<dbReference type="GO" id="GO:0034332">
    <property type="term" value="P:adherens junction organization"/>
    <property type="evidence" value="ECO:0007669"/>
    <property type="project" value="UniProtKB-ARBA"/>
</dbReference>
<dbReference type="Proteomes" id="UP001501920">
    <property type="component" value="Chromosome 25"/>
</dbReference>
<dbReference type="InterPro" id="IPR020894">
    <property type="entry name" value="Cadherin_CS"/>
</dbReference>
<name>A0AAR2JAP3_PYGNA</name>
<dbReference type="Ensembl" id="ENSPNAT00000062692.1">
    <property type="protein sequence ID" value="ENSPNAP00000047309.1"/>
    <property type="gene ID" value="ENSPNAG00000037437.1"/>
</dbReference>
<dbReference type="GO" id="GO:0044331">
    <property type="term" value="P:cell-cell adhesion mediated by cadherin"/>
    <property type="evidence" value="ECO:0007669"/>
    <property type="project" value="TreeGrafter"/>
</dbReference>
<dbReference type="PRINTS" id="PR00205">
    <property type="entry name" value="CADHERIN"/>
</dbReference>
<keyword evidence="4 11" id="KW-0732">Signal</keyword>
<dbReference type="Pfam" id="PF08758">
    <property type="entry name" value="Cadherin_pro"/>
    <property type="match status" value="1"/>
</dbReference>
<dbReference type="FunFam" id="2.60.40.60:FF:000019">
    <property type="entry name" value="Cadherin 2"/>
    <property type="match status" value="1"/>
</dbReference>
<feature type="chain" id="PRO_5043636042" description="Cadherin domain-containing protein" evidence="11">
    <location>
        <begin position="29"/>
        <end position="484"/>
    </location>
</feature>
<dbReference type="InterPro" id="IPR002126">
    <property type="entry name" value="Cadherin-like_dom"/>
</dbReference>
<dbReference type="Pfam" id="PF00028">
    <property type="entry name" value="Cadherin"/>
    <property type="match status" value="3"/>
</dbReference>
<dbReference type="GO" id="GO:0001841">
    <property type="term" value="P:neural tube formation"/>
    <property type="evidence" value="ECO:0007669"/>
    <property type="project" value="UniProtKB-ARBA"/>
</dbReference>
<dbReference type="InterPro" id="IPR015919">
    <property type="entry name" value="Cadherin-like_sf"/>
</dbReference>
<dbReference type="GO" id="GO:0007498">
    <property type="term" value="P:mesoderm development"/>
    <property type="evidence" value="ECO:0007669"/>
    <property type="project" value="UniProtKB-ARBA"/>
</dbReference>
<dbReference type="GO" id="GO:0030010">
    <property type="term" value="P:establishment of cell polarity"/>
    <property type="evidence" value="ECO:0007669"/>
    <property type="project" value="UniProtKB-ARBA"/>
</dbReference>
<dbReference type="PANTHER" id="PTHR24027">
    <property type="entry name" value="CADHERIN-23"/>
    <property type="match status" value="1"/>
</dbReference>
<evidence type="ECO:0000259" key="12">
    <source>
        <dbReference type="PROSITE" id="PS50268"/>
    </source>
</evidence>
<dbReference type="PANTHER" id="PTHR24027:SF319">
    <property type="entry name" value="CADHERIN-1"/>
    <property type="match status" value="1"/>
</dbReference>